<dbReference type="PATRIC" id="fig|999432.5.peg.519"/>
<evidence type="ECO:0000256" key="3">
    <source>
        <dbReference type="ARBA" id="ARBA00023002"/>
    </source>
</evidence>
<evidence type="ECO:0000256" key="1">
    <source>
        <dbReference type="ARBA" id="ARBA00006926"/>
    </source>
</evidence>
<proteinExistence type="inferred from homology"/>
<dbReference type="InterPro" id="IPR000889">
    <property type="entry name" value="Glutathione_peroxidase"/>
</dbReference>
<comment type="caution">
    <text evidence="4">The sequence shown here is derived from an EMBL/GenBank/DDBJ whole genome shotgun (WGS) entry which is preliminary data.</text>
</comment>
<gene>
    <name evidence="4" type="ORF">HMPREF9726_00503</name>
</gene>
<dbReference type="EMBL" id="AGDV01000004">
    <property type="protein sequence ID" value="EMB35362.1"/>
    <property type="molecule type" value="Genomic_DNA"/>
</dbReference>
<evidence type="ECO:0008006" key="5">
    <source>
        <dbReference type="Google" id="ProtNLM"/>
    </source>
</evidence>
<dbReference type="Gene3D" id="3.40.30.10">
    <property type="entry name" value="Glutaredoxin"/>
    <property type="match status" value="1"/>
</dbReference>
<dbReference type="GO" id="GO:0006979">
    <property type="term" value="P:response to oxidative stress"/>
    <property type="evidence" value="ECO:0007669"/>
    <property type="project" value="InterPro"/>
</dbReference>
<keyword evidence="2" id="KW-0575">Peroxidase</keyword>
<sequence>MGIYNYTVKDSLGNDFSFKDYKDYVILIVNTACE</sequence>
<reference evidence="4" key="1">
    <citation type="submission" date="2012-01" db="EMBL/GenBank/DDBJ databases">
        <title>The Genome Sequence of Treponema denticola H-22.</title>
        <authorList>
            <consortium name="The Broad Institute Genome Sequencing Platform"/>
            <person name="Earl A."/>
            <person name="Ward D."/>
            <person name="Feldgarden M."/>
            <person name="Gevers D."/>
            <person name="Blanton J.M."/>
            <person name="Fenno C.J."/>
            <person name="Baranova O.V."/>
            <person name="Mathney J."/>
            <person name="Dewhirst F.E."/>
            <person name="Izard J."/>
            <person name="Young S.K."/>
            <person name="Zeng Q."/>
            <person name="Gargeya S."/>
            <person name="Fitzgerald M."/>
            <person name="Haas B."/>
            <person name="Abouelleil A."/>
            <person name="Alvarado L."/>
            <person name="Arachchi H.M."/>
            <person name="Berlin A."/>
            <person name="Chapman S.B."/>
            <person name="Gearin G."/>
            <person name="Goldberg J."/>
            <person name="Griggs A."/>
            <person name="Gujja S."/>
            <person name="Hansen M."/>
            <person name="Heiman D."/>
            <person name="Howarth C."/>
            <person name="Larimer J."/>
            <person name="Lui A."/>
            <person name="MacDonald P.J.P."/>
            <person name="McCowen C."/>
            <person name="Montmayeur A."/>
            <person name="Murphy C."/>
            <person name="Neiman D."/>
            <person name="Pearson M."/>
            <person name="Priest M."/>
            <person name="Roberts A."/>
            <person name="Saif S."/>
            <person name="Shea T."/>
            <person name="Sisk P."/>
            <person name="Stolte C."/>
            <person name="Sykes S."/>
            <person name="Wortman J."/>
            <person name="Nusbaum C."/>
            <person name="Birren B."/>
        </authorList>
    </citation>
    <scope>NUCLEOTIDE SEQUENCE [LARGE SCALE GENOMIC DNA]</scope>
    <source>
        <strain evidence="4">H-22</strain>
    </source>
</reference>
<name>A0A0E2E8H6_TREDN</name>
<dbReference type="HOGENOM" id="CLU_219341_0_0_12"/>
<organism evidence="4">
    <name type="scientific">Treponema denticola H-22</name>
    <dbReference type="NCBI Taxonomy" id="999432"/>
    <lineage>
        <taxon>Bacteria</taxon>
        <taxon>Pseudomonadati</taxon>
        <taxon>Spirochaetota</taxon>
        <taxon>Spirochaetia</taxon>
        <taxon>Spirochaetales</taxon>
        <taxon>Treponemataceae</taxon>
        <taxon>Treponema</taxon>
    </lineage>
</organism>
<comment type="similarity">
    <text evidence="1">Belongs to the glutathione peroxidase family.</text>
</comment>
<protein>
    <recommendedName>
        <fullName evidence="5">Glutathione peroxidase</fullName>
    </recommendedName>
</protein>
<keyword evidence="3" id="KW-0560">Oxidoreductase</keyword>
<accession>A0A0E2E8H6</accession>
<dbReference type="PROSITE" id="PS51355">
    <property type="entry name" value="GLUTATHIONE_PEROXID_3"/>
    <property type="match status" value="1"/>
</dbReference>
<evidence type="ECO:0000256" key="2">
    <source>
        <dbReference type="ARBA" id="ARBA00022559"/>
    </source>
</evidence>
<evidence type="ECO:0000313" key="4">
    <source>
        <dbReference type="EMBL" id="EMB35362.1"/>
    </source>
</evidence>
<dbReference type="AlphaFoldDB" id="A0A0E2E8H6"/>
<dbReference type="Proteomes" id="UP000011705">
    <property type="component" value="Chromosome"/>
</dbReference>
<dbReference type="GO" id="GO:0004601">
    <property type="term" value="F:peroxidase activity"/>
    <property type="evidence" value="ECO:0007669"/>
    <property type="project" value="UniProtKB-KW"/>
</dbReference>